<comment type="caution">
    <text evidence="2">The sequence shown here is derived from an EMBL/GenBank/DDBJ whole genome shotgun (WGS) entry which is preliminary data.</text>
</comment>
<name>A0AAJ0HMT6_9PEZI</name>
<reference evidence="2" key="2">
    <citation type="submission" date="2023-06" db="EMBL/GenBank/DDBJ databases">
        <authorList>
            <consortium name="Lawrence Berkeley National Laboratory"/>
            <person name="Haridas S."/>
            <person name="Hensen N."/>
            <person name="Bonometti L."/>
            <person name="Westerberg I."/>
            <person name="Brannstrom I.O."/>
            <person name="Guillou S."/>
            <person name="Cros-Aarteil S."/>
            <person name="Calhoun S."/>
            <person name="Kuo A."/>
            <person name="Mondo S."/>
            <person name="Pangilinan J."/>
            <person name="Riley R."/>
            <person name="Labutti K."/>
            <person name="Andreopoulos B."/>
            <person name="Lipzen A."/>
            <person name="Chen C."/>
            <person name="Yanf M."/>
            <person name="Daum C."/>
            <person name="Ng V."/>
            <person name="Clum A."/>
            <person name="Steindorff A."/>
            <person name="Ohm R."/>
            <person name="Martin F."/>
            <person name="Silar P."/>
            <person name="Natvig D."/>
            <person name="Lalanne C."/>
            <person name="Gautier V."/>
            <person name="Ament-Velasquez S.L."/>
            <person name="Kruys A."/>
            <person name="Hutchinson M.I."/>
            <person name="Powell A.J."/>
            <person name="Barry K."/>
            <person name="Miller A.N."/>
            <person name="Grigoriev I.V."/>
            <person name="Debuchy R."/>
            <person name="Gladieux P."/>
            <person name="Thoren M.H."/>
            <person name="Johannesson H."/>
        </authorList>
    </citation>
    <scope>NUCLEOTIDE SEQUENCE</scope>
    <source>
        <strain evidence="2">CBS 955.72</strain>
    </source>
</reference>
<gene>
    <name evidence="2" type="ORF">B0T25DRAFT_567031</name>
</gene>
<dbReference type="EMBL" id="JAUIQD010000003">
    <property type="protein sequence ID" value="KAK3357782.1"/>
    <property type="molecule type" value="Genomic_DNA"/>
</dbReference>
<accession>A0AAJ0HMT6</accession>
<feature type="signal peptide" evidence="1">
    <location>
        <begin position="1"/>
        <end position="15"/>
    </location>
</feature>
<reference evidence="2" key="1">
    <citation type="journal article" date="2023" name="Mol. Phylogenet. Evol.">
        <title>Genome-scale phylogeny and comparative genomics of the fungal order Sordariales.</title>
        <authorList>
            <person name="Hensen N."/>
            <person name="Bonometti L."/>
            <person name="Westerberg I."/>
            <person name="Brannstrom I.O."/>
            <person name="Guillou S."/>
            <person name="Cros-Aarteil S."/>
            <person name="Calhoun S."/>
            <person name="Haridas S."/>
            <person name="Kuo A."/>
            <person name="Mondo S."/>
            <person name="Pangilinan J."/>
            <person name="Riley R."/>
            <person name="LaButti K."/>
            <person name="Andreopoulos B."/>
            <person name="Lipzen A."/>
            <person name="Chen C."/>
            <person name="Yan M."/>
            <person name="Daum C."/>
            <person name="Ng V."/>
            <person name="Clum A."/>
            <person name="Steindorff A."/>
            <person name="Ohm R.A."/>
            <person name="Martin F."/>
            <person name="Silar P."/>
            <person name="Natvig D.O."/>
            <person name="Lalanne C."/>
            <person name="Gautier V."/>
            <person name="Ament-Velasquez S.L."/>
            <person name="Kruys A."/>
            <person name="Hutchinson M.I."/>
            <person name="Powell A.J."/>
            <person name="Barry K."/>
            <person name="Miller A.N."/>
            <person name="Grigoriev I.V."/>
            <person name="Debuchy R."/>
            <person name="Gladieux P."/>
            <person name="Hiltunen Thoren M."/>
            <person name="Johannesson H."/>
        </authorList>
    </citation>
    <scope>NUCLEOTIDE SEQUENCE</scope>
    <source>
        <strain evidence="2">CBS 955.72</strain>
    </source>
</reference>
<evidence type="ECO:0000313" key="2">
    <source>
        <dbReference type="EMBL" id="KAK3357782.1"/>
    </source>
</evidence>
<proteinExistence type="predicted"/>
<dbReference type="AlphaFoldDB" id="A0AAJ0HMT6"/>
<dbReference type="Proteomes" id="UP001275084">
    <property type="component" value="Unassembled WGS sequence"/>
</dbReference>
<sequence length="173" mass="18833">MHLSPLLAWAATASALHIRPTHSVAGAISARVPEPGTIEIHPDTATPAVAEHDVVSHATVGVDMVETRDAAYRVPTCKRKDAKLHLQRQWSISYDGDGLLNGYLHCGQSVHEEVKKHFLCRPLTDWTCVASGIPGMGGVTVQFHTPRTCRDESIKMAVSRGTRGRVEVSCQHL</sequence>
<organism evidence="2 3">
    <name type="scientific">Lasiosphaeria hispida</name>
    <dbReference type="NCBI Taxonomy" id="260671"/>
    <lineage>
        <taxon>Eukaryota</taxon>
        <taxon>Fungi</taxon>
        <taxon>Dikarya</taxon>
        <taxon>Ascomycota</taxon>
        <taxon>Pezizomycotina</taxon>
        <taxon>Sordariomycetes</taxon>
        <taxon>Sordariomycetidae</taxon>
        <taxon>Sordariales</taxon>
        <taxon>Lasiosphaeriaceae</taxon>
        <taxon>Lasiosphaeria</taxon>
    </lineage>
</organism>
<evidence type="ECO:0000313" key="3">
    <source>
        <dbReference type="Proteomes" id="UP001275084"/>
    </source>
</evidence>
<evidence type="ECO:0000256" key="1">
    <source>
        <dbReference type="SAM" id="SignalP"/>
    </source>
</evidence>
<keyword evidence="1" id="KW-0732">Signal</keyword>
<feature type="chain" id="PRO_5042605279" description="AA1-like domain-containing protein" evidence="1">
    <location>
        <begin position="16"/>
        <end position="173"/>
    </location>
</feature>
<protein>
    <recommendedName>
        <fullName evidence="4">AA1-like domain-containing protein</fullName>
    </recommendedName>
</protein>
<evidence type="ECO:0008006" key="4">
    <source>
        <dbReference type="Google" id="ProtNLM"/>
    </source>
</evidence>
<keyword evidence="3" id="KW-1185">Reference proteome</keyword>